<dbReference type="HOGENOM" id="CLU_079569_2_3_6"/>
<dbReference type="Pfam" id="PF01810">
    <property type="entry name" value="LysE"/>
    <property type="match status" value="1"/>
</dbReference>
<evidence type="ECO:0000256" key="3">
    <source>
        <dbReference type="ARBA" id="ARBA00022692"/>
    </source>
</evidence>
<sequence>MNIELYTFFLVTTVMLILVPGPAAITVAKQAASHNSKLTFLSVLGVASADVLFFILSATGIASLIIASSLVFSIIKWFGIAYLLFLGISAIFSKAGPVNVDVQLTTMNPAKAFSNGLVIQLANPKALMYFSALLPQFVDPKEPVILQMVLMGLTCFIADLVVYSLFGRMGAQLARKRVKSWVINLINKAAGTALIATGIKMVTLGSTK</sequence>
<dbReference type="GO" id="GO:0015171">
    <property type="term" value="F:amino acid transmembrane transporter activity"/>
    <property type="evidence" value="ECO:0007669"/>
    <property type="project" value="TreeGrafter"/>
</dbReference>
<evidence type="ECO:0000256" key="6">
    <source>
        <dbReference type="SAM" id="Phobius"/>
    </source>
</evidence>
<reference evidence="7 8" key="1">
    <citation type="journal article" date="2006" name="Nat. Biotechnol.">
        <title>Genome sequence of the ubiquitous hydrocarbon-degrading marine bacterium Alcanivorax borkumensis.</title>
        <authorList>
            <person name="Schneiker S."/>
            <person name="Martins dos Santos V.A.P."/>
            <person name="Bartels D."/>
            <person name="Bekel T."/>
            <person name="Brecht M."/>
            <person name="Buhrmester J."/>
            <person name="Chernikova T.N."/>
            <person name="Denaro R."/>
            <person name="Ferrer M."/>
            <person name="Gertler C."/>
            <person name="Goesmann A."/>
            <person name="Golyshina O.V."/>
            <person name="Kaminski F."/>
            <person name="Khachane A.N."/>
            <person name="Lang S."/>
            <person name="Linke B."/>
            <person name="McHardy A.C."/>
            <person name="Meyer F."/>
            <person name="Nechitaylo T."/>
            <person name="Puehler A."/>
            <person name="Regenhardt D."/>
            <person name="Rupp O."/>
            <person name="Sabirova J.S."/>
            <person name="Selbitschka W."/>
            <person name="Yakimov M.M."/>
            <person name="Timmis K.N."/>
            <person name="Vorhoelter F.-J."/>
            <person name="Weidner S."/>
            <person name="Kaiser O."/>
            <person name="Golyshin P.N."/>
        </authorList>
    </citation>
    <scope>NUCLEOTIDE SEQUENCE [LARGE SCALE GENOMIC DNA]</scope>
    <source>
        <strain evidence="8">ATCC 700651 / DSM 11573 / NCIMB 13689 / SK2</strain>
    </source>
</reference>
<dbReference type="PANTHER" id="PTHR30086">
    <property type="entry name" value="ARGININE EXPORTER PROTEIN ARGO"/>
    <property type="match status" value="1"/>
</dbReference>
<dbReference type="STRING" id="393595.ABO_2587"/>
<dbReference type="EMBL" id="AM286690">
    <property type="protein sequence ID" value="CAL18035.1"/>
    <property type="molecule type" value="Genomic_DNA"/>
</dbReference>
<evidence type="ECO:0000256" key="5">
    <source>
        <dbReference type="ARBA" id="ARBA00023136"/>
    </source>
</evidence>
<dbReference type="eggNOG" id="COG1280">
    <property type="taxonomic scope" value="Bacteria"/>
</dbReference>
<accession>Q0VLB3</accession>
<feature type="transmembrane region" description="Helical" evidence="6">
    <location>
        <begin position="6"/>
        <end position="28"/>
    </location>
</feature>
<evidence type="ECO:0000313" key="7">
    <source>
        <dbReference type="EMBL" id="CAL18035.1"/>
    </source>
</evidence>
<feature type="transmembrane region" description="Helical" evidence="6">
    <location>
        <begin position="40"/>
        <end position="68"/>
    </location>
</feature>
<feature type="transmembrane region" description="Helical" evidence="6">
    <location>
        <begin position="112"/>
        <end position="132"/>
    </location>
</feature>
<evidence type="ECO:0000313" key="8">
    <source>
        <dbReference type="Proteomes" id="UP000008871"/>
    </source>
</evidence>
<dbReference type="KEGG" id="abo:ABO_2587"/>
<dbReference type="InterPro" id="IPR001123">
    <property type="entry name" value="LeuE-type"/>
</dbReference>
<name>Q0VLB3_ALCBS</name>
<keyword evidence="4 6" id="KW-1133">Transmembrane helix</keyword>
<evidence type="ECO:0000256" key="1">
    <source>
        <dbReference type="ARBA" id="ARBA00004651"/>
    </source>
</evidence>
<feature type="transmembrane region" description="Helical" evidence="6">
    <location>
        <begin position="74"/>
        <end position="92"/>
    </location>
</feature>
<dbReference type="Proteomes" id="UP000008871">
    <property type="component" value="Chromosome"/>
</dbReference>
<dbReference type="PANTHER" id="PTHR30086:SF20">
    <property type="entry name" value="ARGININE EXPORTER PROTEIN ARGO-RELATED"/>
    <property type="match status" value="1"/>
</dbReference>
<gene>
    <name evidence="7" type="ordered locus">ABO_2587</name>
</gene>
<dbReference type="RefSeq" id="WP_011589858.1">
    <property type="nucleotide sequence ID" value="NC_008260.1"/>
</dbReference>
<keyword evidence="3 6" id="KW-0812">Transmembrane</keyword>
<protein>
    <submittedName>
        <fullName evidence="7">Transporter, LysE family</fullName>
    </submittedName>
</protein>
<comment type="subcellular location">
    <subcellularLocation>
        <location evidence="1">Cell membrane</location>
        <topology evidence="1">Multi-pass membrane protein</topology>
    </subcellularLocation>
</comment>
<dbReference type="PIRSF" id="PIRSF006324">
    <property type="entry name" value="LeuE"/>
    <property type="match status" value="1"/>
</dbReference>
<feature type="transmembrane region" description="Helical" evidence="6">
    <location>
        <begin position="144"/>
        <end position="166"/>
    </location>
</feature>
<dbReference type="OrthoDB" id="9804822at2"/>
<organism evidence="7 8">
    <name type="scientific">Alcanivorax borkumensis (strain ATCC 700651 / DSM 11573 / NCIMB 13689 / SK2)</name>
    <dbReference type="NCBI Taxonomy" id="393595"/>
    <lineage>
        <taxon>Bacteria</taxon>
        <taxon>Pseudomonadati</taxon>
        <taxon>Pseudomonadota</taxon>
        <taxon>Gammaproteobacteria</taxon>
        <taxon>Oceanospirillales</taxon>
        <taxon>Alcanivoracaceae</taxon>
        <taxon>Alcanivorax</taxon>
    </lineage>
</organism>
<keyword evidence="2" id="KW-1003">Cell membrane</keyword>
<evidence type="ECO:0000256" key="2">
    <source>
        <dbReference type="ARBA" id="ARBA00022475"/>
    </source>
</evidence>
<keyword evidence="5 6" id="KW-0472">Membrane</keyword>
<proteinExistence type="predicted"/>
<keyword evidence="8" id="KW-1185">Reference proteome</keyword>
<dbReference type="GO" id="GO:0005886">
    <property type="term" value="C:plasma membrane"/>
    <property type="evidence" value="ECO:0007669"/>
    <property type="project" value="UniProtKB-SubCell"/>
</dbReference>
<evidence type="ECO:0000256" key="4">
    <source>
        <dbReference type="ARBA" id="ARBA00022989"/>
    </source>
</evidence>
<dbReference type="AlphaFoldDB" id="Q0VLB3"/>